<proteinExistence type="predicted"/>
<organism evidence="2 3">
    <name type="scientific">Eschrichtius robustus</name>
    <name type="common">California gray whale</name>
    <name type="synonym">Eschrichtius gibbosus</name>
    <dbReference type="NCBI Taxonomy" id="9764"/>
    <lineage>
        <taxon>Eukaryota</taxon>
        <taxon>Metazoa</taxon>
        <taxon>Chordata</taxon>
        <taxon>Craniata</taxon>
        <taxon>Vertebrata</taxon>
        <taxon>Euteleostomi</taxon>
        <taxon>Mammalia</taxon>
        <taxon>Eutheria</taxon>
        <taxon>Laurasiatheria</taxon>
        <taxon>Artiodactyla</taxon>
        <taxon>Whippomorpha</taxon>
        <taxon>Cetacea</taxon>
        <taxon>Mysticeti</taxon>
        <taxon>Eschrichtiidae</taxon>
        <taxon>Eschrichtius</taxon>
    </lineage>
</organism>
<protein>
    <submittedName>
        <fullName evidence="2">Uncharacterized protein</fullName>
    </submittedName>
</protein>
<dbReference type="Proteomes" id="UP001159641">
    <property type="component" value="Unassembled WGS sequence"/>
</dbReference>
<feature type="compositionally biased region" description="Low complexity" evidence="1">
    <location>
        <begin position="162"/>
        <end position="175"/>
    </location>
</feature>
<gene>
    <name evidence="2" type="ORF">J1605_009327</name>
</gene>
<dbReference type="AlphaFoldDB" id="A0AB34GXW1"/>
<dbReference type="EMBL" id="JAIQCJ010002088">
    <property type="protein sequence ID" value="KAJ8783244.1"/>
    <property type="molecule type" value="Genomic_DNA"/>
</dbReference>
<feature type="compositionally biased region" description="Pro residues" evidence="1">
    <location>
        <begin position="209"/>
        <end position="222"/>
    </location>
</feature>
<comment type="caution">
    <text evidence="2">The sequence shown here is derived from an EMBL/GenBank/DDBJ whole genome shotgun (WGS) entry which is preliminary data.</text>
</comment>
<evidence type="ECO:0000313" key="2">
    <source>
        <dbReference type="EMBL" id="KAJ8783244.1"/>
    </source>
</evidence>
<name>A0AB34GXW1_ESCRO</name>
<sequence>MPSPLASRKDSGRKTYPARRAARHGSPPPSTSAARSLRFSEDLFLERCALWKSHSWAGPAPRASGKVTAAATGPEARLGPPAQHAACLAATGTRKVPRCPSIPFQMPGTDRSCAVTESVTGSQNAAPGESLSHPVEAPLSCGPGVDRLKGVSTRPAASMERSVSGATTSASSGPSQDRPTFRPTCWASVPIHTAKQPRTVSPCGFGMTPEPPARLPTKPPPGAGDHEGRVPAQSPLVPTGSRSTPLLHKLLGDTLYSLAPC</sequence>
<feature type="region of interest" description="Disordered" evidence="1">
    <location>
        <begin position="1"/>
        <end position="35"/>
    </location>
</feature>
<accession>A0AB34GXW1</accession>
<feature type="region of interest" description="Disordered" evidence="1">
    <location>
        <begin position="207"/>
        <end position="244"/>
    </location>
</feature>
<evidence type="ECO:0000256" key="1">
    <source>
        <dbReference type="SAM" id="MobiDB-lite"/>
    </source>
</evidence>
<evidence type="ECO:0000313" key="3">
    <source>
        <dbReference type="Proteomes" id="UP001159641"/>
    </source>
</evidence>
<reference evidence="2 3" key="1">
    <citation type="submission" date="2022-11" db="EMBL/GenBank/DDBJ databases">
        <title>Whole genome sequence of Eschrichtius robustus ER-17-0199.</title>
        <authorList>
            <person name="Bruniche-Olsen A."/>
            <person name="Black A.N."/>
            <person name="Fields C.J."/>
            <person name="Walden K."/>
            <person name="Dewoody J.A."/>
        </authorList>
    </citation>
    <scope>NUCLEOTIDE SEQUENCE [LARGE SCALE GENOMIC DNA]</scope>
    <source>
        <strain evidence="2">ER-17-0199</strain>
        <tissue evidence="2">Blubber</tissue>
    </source>
</reference>
<feature type="region of interest" description="Disordered" evidence="1">
    <location>
        <begin position="117"/>
        <end position="182"/>
    </location>
</feature>
<keyword evidence="3" id="KW-1185">Reference proteome</keyword>